<gene>
    <name evidence="1" type="ORF">H5410_035804</name>
</gene>
<proteinExistence type="predicted"/>
<accession>A0A9J5Y5S8</accession>
<keyword evidence="2" id="KW-1185">Reference proteome</keyword>
<dbReference type="EMBL" id="JACXVP010000007">
    <property type="protein sequence ID" value="KAG5594572.1"/>
    <property type="molecule type" value="Genomic_DNA"/>
</dbReference>
<evidence type="ECO:0000313" key="2">
    <source>
        <dbReference type="Proteomes" id="UP000824120"/>
    </source>
</evidence>
<dbReference type="Proteomes" id="UP000824120">
    <property type="component" value="Chromosome 7"/>
</dbReference>
<evidence type="ECO:0000313" key="1">
    <source>
        <dbReference type="EMBL" id="KAG5594572.1"/>
    </source>
</evidence>
<sequence>MWWVLSGVGRVRHSSSAIENQPKNLGRKQWSGMVGNGLSVSMNLGIWATNTSIRGKDVKFSARILNEFFGTPNCDSDDFNTLKDKLPYRDIRHTLCGVESTARAQGIEDEAVVLTIAFHPDLMGKLVDMTQTKALDTSHGPVLSAQERQARDDNIMARMFGMLELQL</sequence>
<organism evidence="1 2">
    <name type="scientific">Solanum commersonii</name>
    <name type="common">Commerson's wild potato</name>
    <name type="synonym">Commerson's nightshade</name>
    <dbReference type="NCBI Taxonomy" id="4109"/>
    <lineage>
        <taxon>Eukaryota</taxon>
        <taxon>Viridiplantae</taxon>
        <taxon>Streptophyta</taxon>
        <taxon>Embryophyta</taxon>
        <taxon>Tracheophyta</taxon>
        <taxon>Spermatophyta</taxon>
        <taxon>Magnoliopsida</taxon>
        <taxon>eudicotyledons</taxon>
        <taxon>Gunneridae</taxon>
        <taxon>Pentapetalae</taxon>
        <taxon>asterids</taxon>
        <taxon>lamiids</taxon>
        <taxon>Solanales</taxon>
        <taxon>Solanaceae</taxon>
        <taxon>Solanoideae</taxon>
        <taxon>Solaneae</taxon>
        <taxon>Solanum</taxon>
    </lineage>
</organism>
<protein>
    <submittedName>
        <fullName evidence="1">Uncharacterized protein</fullName>
    </submittedName>
</protein>
<reference evidence="1 2" key="1">
    <citation type="submission" date="2020-09" db="EMBL/GenBank/DDBJ databases">
        <title>De no assembly of potato wild relative species, Solanum commersonii.</title>
        <authorList>
            <person name="Cho K."/>
        </authorList>
    </citation>
    <scope>NUCLEOTIDE SEQUENCE [LARGE SCALE GENOMIC DNA]</scope>
    <source>
        <strain evidence="1">LZ3.2</strain>
        <tissue evidence="1">Leaf</tissue>
    </source>
</reference>
<dbReference type="AlphaFoldDB" id="A0A9J5Y5S8"/>
<name>A0A9J5Y5S8_SOLCO</name>
<comment type="caution">
    <text evidence="1">The sequence shown here is derived from an EMBL/GenBank/DDBJ whole genome shotgun (WGS) entry which is preliminary data.</text>
</comment>